<dbReference type="SUPFAM" id="SSF54285">
    <property type="entry name" value="MoaD/ThiS"/>
    <property type="match status" value="1"/>
</dbReference>
<dbReference type="InterPro" id="IPR016155">
    <property type="entry name" value="Mopterin_synth/thiamin_S_b"/>
</dbReference>
<dbReference type="Pfam" id="PF02597">
    <property type="entry name" value="ThiS"/>
    <property type="match status" value="1"/>
</dbReference>
<evidence type="ECO:0000313" key="2">
    <source>
        <dbReference type="Proteomes" id="UP001549047"/>
    </source>
</evidence>
<evidence type="ECO:0000313" key="1">
    <source>
        <dbReference type="EMBL" id="MET3612121.1"/>
    </source>
</evidence>
<dbReference type="RefSeq" id="WP_354554707.1">
    <property type="nucleotide sequence ID" value="NZ_JBEPMB010000001.1"/>
</dbReference>
<comment type="caution">
    <text evidence="1">The sequence shown here is derived from an EMBL/GenBank/DDBJ whole genome shotgun (WGS) entry which is preliminary data.</text>
</comment>
<organism evidence="1 2">
    <name type="scientific">Rhizobium aquaticum</name>
    <dbReference type="NCBI Taxonomy" id="1549636"/>
    <lineage>
        <taxon>Bacteria</taxon>
        <taxon>Pseudomonadati</taxon>
        <taxon>Pseudomonadota</taxon>
        <taxon>Alphaproteobacteria</taxon>
        <taxon>Hyphomicrobiales</taxon>
        <taxon>Rhizobiaceae</taxon>
        <taxon>Rhizobium/Agrobacterium group</taxon>
        <taxon>Rhizobium</taxon>
    </lineage>
</organism>
<dbReference type="EMBL" id="JBEPMB010000001">
    <property type="protein sequence ID" value="MET3612121.1"/>
    <property type="molecule type" value="Genomic_DNA"/>
</dbReference>
<reference evidence="1 2" key="1">
    <citation type="submission" date="2024-06" db="EMBL/GenBank/DDBJ databases">
        <title>Genomic Encyclopedia of Type Strains, Phase IV (KMG-IV): sequencing the most valuable type-strain genomes for metagenomic binning, comparative biology and taxonomic classification.</title>
        <authorList>
            <person name="Goeker M."/>
        </authorList>
    </citation>
    <scope>NUCLEOTIDE SEQUENCE [LARGE SCALE GENOMIC DNA]</scope>
    <source>
        <strain evidence="1 2">DSM 29780</strain>
    </source>
</reference>
<dbReference type="Proteomes" id="UP001549047">
    <property type="component" value="Unassembled WGS sequence"/>
</dbReference>
<sequence>MRETPDTSCEVVLPDALLRLYPEAERRLTVSATNVGTLIDELDQRWPGMGACLRDSRPSVRKHISIMIDGERSALATKIAPGATVFVLTAVSGG</sequence>
<dbReference type="InterPro" id="IPR012675">
    <property type="entry name" value="Beta-grasp_dom_sf"/>
</dbReference>
<protein>
    <submittedName>
        <fullName evidence="1">Molybdopterin converting factor small subunit</fullName>
    </submittedName>
</protein>
<gene>
    <name evidence="1" type="ORF">ABID16_000426</name>
</gene>
<dbReference type="Gene3D" id="3.10.20.30">
    <property type="match status" value="1"/>
</dbReference>
<accession>A0ABV2IUN9</accession>
<dbReference type="InterPro" id="IPR003749">
    <property type="entry name" value="ThiS/MoaD-like"/>
</dbReference>
<proteinExistence type="predicted"/>
<dbReference type="CDD" id="cd17040">
    <property type="entry name" value="Ubl_MoaD_like"/>
    <property type="match status" value="1"/>
</dbReference>
<name>A0ABV2IUN9_9HYPH</name>
<keyword evidence="2" id="KW-1185">Reference proteome</keyword>